<dbReference type="EMBL" id="JACCAU010000001">
    <property type="protein sequence ID" value="NYH16401.1"/>
    <property type="molecule type" value="Genomic_DNA"/>
</dbReference>
<dbReference type="PANTHER" id="PTHR43792">
    <property type="entry name" value="GNAT FAMILY, PUTATIVE (AFU_ORTHOLOGUE AFUA_3G00765)-RELATED-RELATED"/>
    <property type="match status" value="1"/>
</dbReference>
<dbReference type="PROSITE" id="PS51186">
    <property type="entry name" value="GNAT"/>
    <property type="match status" value="1"/>
</dbReference>
<accession>A0A7Z0B053</accession>
<comment type="caution">
    <text evidence="5">The sequence shown here is derived from an EMBL/GenBank/DDBJ whole genome shotgun (WGS) entry which is preliminary data.</text>
</comment>
<evidence type="ECO:0000256" key="3">
    <source>
        <dbReference type="ARBA" id="ARBA00038502"/>
    </source>
</evidence>
<proteinExistence type="inferred from homology"/>
<protein>
    <submittedName>
        <fullName evidence="5">Ribosomal-protein-alanine N-acetyltransferase</fullName>
        <ecNumber evidence="5">2.3.1.267</ecNumber>
    </submittedName>
</protein>
<dbReference type="GO" id="GO:0005737">
    <property type="term" value="C:cytoplasm"/>
    <property type="evidence" value="ECO:0007669"/>
    <property type="project" value="TreeGrafter"/>
</dbReference>
<reference evidence="5 6" key="1">
    <citation type="submission" date="2020-07" db="EMBL/GenBank/DDBJ databases">
        <title>Exploring microbial biodiversity for novel pathways involved in the catabolism of aromatic compounds derived from lignin.</title>
        <authorList>
            <person name="Elkins J."/>
        </authorList>
    </citation>
    <scope>NUCLEOTIDE SEQUENCE [LARGE SCALE GENOMIC DNA]</scope>
    <source>
        <strain evidence="5 6">H2C3B</strain>
    </source>
</reference>
<evidence type="ECO:0000256" key="1">
    <source>
        <dbReference type="ARBA" id="ARBA00022679"/>
    </source>
</evidence>
<name>A0A7Z0B053_9BURK</name>
<dbReference type="Pfam" id="PF13302">
    <property type="entry name" value="Acetyltransf_3"/>
    <property type="match status" value="1"/>
</dbReference>
<dbReference type="Gene3D" id="3.40.630.30">
    <property type="match status" value="1"/>
</dbReference>
<feature type="domain" description="N-acetyltransferase" evidence="4">
    <location>
        <begin position="4"/>
        <end position="166"/>
    </location>
</feature>
<dbReference type="EC" id="2.3.1.267" evidence="5"/>
<evidence type="ECO:0000313" key="5">
    <source>
        <dbReference type="EMBL" id="NYH16401.1"/>
    </source>
</evidence>
<evidence type="ECO:0000256" key="2">
    <source>
        <dbReference type="ARBA" id="ARBA00023315"/>
    </source>
</evidence>
<organism evidence="5 6">
    <name type="scientific">Paraburkholderia bryophila</name>
    <dbReference type="NCBI Taxonomy" id="420952"/>
    <lineage>
        <taxon>Bacteria</taxon>
        <taxon>Pseudomonadati</taxon>
        <taxon>Pseudomonadota</taxon>
        <taxon>Betaproteobacteria</taxon>
        <taxon>Burkholderiales</taxon>
        <taxon>Burkholderiaceae</taxon>
        <taxon>Paraburkholderia</taxon>
    </lineage>
</organism>
<dbReference type="AlphaFoldDB" id="A0A7Z0B053"/>
<dbReference type="InterPro" id="IPR051531">
    <property type="entry name" value="N-acetyltransferase"/>
</dbReference>
<gene>
    <name evidence="5" type="ORF">GGD41_003629</name>
</gene>
<evidence type="ECO:0000259" key="4">
    <source>
        <dbReference type="PROSITE" id="PS51186"/>
    </source>
</evidence>
<evidence type="ECO:0000313" key="6">
    <source>
        <dbReference type="Proteomes" id="UP000572540"/>
    </source>
</evidence>
<dbReference type="RefSeq" id="WP_179712693.1">
    <property type="nucleotide sequence ID" value="NZ_JACCAU010000001.1"/>
</dbReference>
<sequence>MNAVRLSRATRADAADLIAANRANQDYHLPWVASFTDQAGFDGWFSRTLTGPNVGLVARETASNGIVGIININEIIAGVFQSAYLGYYGMSAFARQGLMTDAVRAAASYVFGEMGLHRLEANIQPGNEASIALVRRLGFLKEGYSPRYLRIDGEWRDHERWALLADTPSGNAR</sequence>
<dbReference type="SUPFAM" id="SSF55729">
    <property type="entry name" value="Acyl-CoA N-acyltransferases (Nat)"/>
    <property type="match status" value="1"/>
</dbReference>
<keyword evidence="2 5" id="KW-0012">Acyltransferase</keyword>
<dbReference type="Proteomes" id="UP000572540">
    <property type="component" value="Unassembled WGS sequence"/>
</dbReference>
<dbReference type="GO" id="GO:0008999">
    <property type="term" value="F:protein-N-terminal-alanine acetyltransferase activity"/>
    <property type="evidence" value="ECO:0007669"/>
    <property type="project" value="UniProtKB-EC"/>
</dbReference>
<dbReference type="PANTHER" id="PTHR43792:SF8">
    <property type="entry name" value="[RIBOSOMAL PROTEIN US5]-ALANINE N-ACETYLTRANSFERASE"/>
    <property type="match status" value="1"/>
</dbReference>
<comment type="similarity">
    <text evidence="3">Belongs to the acetyltransferase family. RimJ subfamily.</text>
</comment>
<dbReference type="InterPro" id="IPR016181">
    <property type="entry name" value="Acyl_CoA_acyltransferase"/>
</dbReference>
<dbReference type="InterPro" id="IPR000182">
    <property type="entry name" value="GNAT_dom"/>
</dbReference>
<keyword evidence="1 5" id="KW-0808">Transferase</keyword>